<sequence>MLKLRLKKVGKRYFPSYKLVVINSKQKQNGKQINIVGYYNPFLKTYKFNVNNIYKYFYNGIKPNKKVFYLLKKLNYTQDNFI</sequence>
<proteinExistence type="inferred from homology"/>
<reference evidence="4" key="1">
    <citation type="submission" date="2018-02" db="EMBL/GenBank/DDBJ databases">
        <title>Evolution and diversity of non-photosynthetic diatom plastid genomes.</title>
        <authorList>
            <person name="Kamikawa R."/>
            <person name="Ishii K."/>
        </authorList>
    </citation>
    <scope>NUCLEOTIDE SEQUENCE</scope>
    <source>
        <strain evidence="4">PL3-2</strain>
    </source>
</reference>
<dbReference type="GO" id="GO:0003735">
    <property type="term" value="F:structural constituent of ribosome"/>
    <property type="evidence" value="ECO:0007669"/>
    <property type="project" value="InterPro"/>
</dbReference>
<geneLocation type="plastid" evidence="4"/>
<dbReference type="HAMAP" id="MF_00385">
    <property type="entry name" value="Ribosomal_bS16"/>
    <property type="match status" value="1"/>
</dbReference>
<accession>A0A2Z5ZA26</accession>
<gene>
    <name evidence="4" type="primary">rps16</name>
</gene>
<dbReference type="PANTHER" id="PTHR12919:SF20">
    <property type="entry name" value="SMALL RIBOSOMAL SUBUNIT PROTEIN BS16M"/>
    <property type="match status" value="1"/>
</dbReference>
<comment type="similarity">
    <text evidence="1">Belongs to the bacterial ribosomal protein bS16 family.</text>
</comment>
<dbReference type="EMBL" id="AP018504">
    <property type="protein sequence ID" value="BBC77480.1"/>
    <property type="molecule type" value="Genomic_DNA"/>
</dbReference>
<dbReference type="GO" id="GO:0015935">
    <property type="term" value="C:small ribosomal subunit"/>
    <property type="evidence" value="ECO:0007669"/>
    <property type="project" value="TreeGrafter"/>
</dbReference>
<keyword evidence="4" id="KW-0934">Plastid</keyword>
<dbReference type="NCBIfam" id="TIGR00002">
    <property type="entry name" value="S16"/>
    <property type="match status" value="1"/>
</dbReference>
<dbReference type="GO" id="GO:0032543">
    <property type="term" value="P:mitochondrial translation"/>
    <property type="evidence" value="ECO:0007669"/>
    <property type="project" value="TreeGrafter"/>
</dbReference>
<dbReference type="AlphaFoldDB" id="A0A2Z5ZA26"/>
<evidence type="ECO:0000313" key="4">
    <source>
        <dbReference type="EMBL" id="BBC77480.1"/>
    </source>
</evidence>
<dbReference type="GO" id="GO:0005739">
    <property type="term" value="C:mitochondrion"/>
    <property type="evidence" value="ECO:0007669"/>
    <property type="project" value="GOC"/>
</dbReference>
<dbReference type="PANTHER" id="PTHR12919">
    <property type="entry name" value="30S RIBOSOMAL PROTEIN S16"/>
    <property type="match status" value="1"/>
</dbReference>
<dbReference type="Gene3D" id="3.30.1320.10">
    <property type="match status" value="1"/>
</dbReference>
<evidence type="ECO:0000256" key="3">
    <source>
        <dbReference type="ARBA" id="ARBA00023274"/>
    </source>
</evidence>
<evidence type="ECO:0000256" key="1">
    <source>
        <dbReference type="ARBA" id="ARBA00006668"/>
    </source>
</evidence>
<keyword evidence="3" id="KW-0687">Ribonucleoprotein</keyword>
<dbReference type="SUPFAM" id="SSF54565">
    <property type="entry name" value="Ribosomal protein S16"/>
    <property type="match status" value="1"/>
</dbReference>
<name>A0A2Z5ZA26_9STRA</name>
<dbReference type="InterPro" id="IPR023803">
    <property type="entry name" value="Ribosomal_bS16_dom_sf"/>
</dbReference>
<dbReference type="InterPro" id="IPR000307">
    <property type="entry name" value="Ribosomal_bS16"/>
</dbReference>
<dbReference type="Pfam" id="PF00886">
    <property type="entry name" value="Ribosomal_S16"/>
    <property type="match status" value="1"/>
</dbReference>
<evidence type="ECO:0000256" key="2">
    <source>
        <dbReference type="ARBA" id="ARBA00022980"/>
    </source>
</evidence>
<protein>
    <submittedName>
        <fullName evidence="4">Ribosomal protein S16</fullName>
    </submittedName>
</protein>
<organism evidence="4">
    <name type="scientific">Nitzschia sp. PL3-2</name>
    <dbReference type="NCBI Taxonomy" id="2083271"/>
    <lineage>
        <taxon>Eukaryota</taxon>
        <taxon>Sar</taxon>
        <taxon>Stramenopiles</taxon>
        <taxon>Ochrophyta</taxon>
        <taxon>Bacillariophyta</taxon>
        <taxon>Bacillariophyceae</taxon>
        <taxon>Bacillariophycidae</taxon>
        <taxon>Bacillariales</taxon>
        <taxon>Bacillariaceae</taxon>
        <taxon>Nitzschia</taxon>
    </lineage>
</organism>
<keyword evidence="2 4" id="KW-0689">Ribosomal protein</keyword>